<dbReference type="PANTHER" id="PTHR44144:SF1">
    <property type="entry name" value="DNAJ HOMOLOG SUBFAMILY C MEMBER 9"/>
    <property type="match status" value="1"/>
</dbReference>
<feature type="domain" description="J" evidence="2">
    <location>
        <begin position="8"/>
        <end position="76"/>
    </location>
</feature>
<feature type="compositionally biased region" description="Polar residues" evidence="1">
    <location>
        <begin position="448"/>
        <end position="458"/>
    </location>
</feature>
<evidence type="ECO:0000313" key="4">
    <source>
        <dbReference type="Proteomes" id="UP000799772"/>
    </source>
</evidence>
<feature type="compositionally biased region" description="Basic and acidic residues" evidence="1">
    <location>
        <begin position="284"/>
        <end position="304"/>
    </location>
</feature>
<dbReference type="Proteomes" id="UP000799772">
    <property type="component" value="Unassembled WGS sequence"/>
</dbReference>
<feature type="compositionally biased region" description="Basic and acidic residues" evidence="1">
    <location>
        <begin position="460"/>
        <end position="491"/>
    </location>
</feature>
<dbReference type="OrthoDB" id="10250354at2759"/>
<feature type="compositionally biased region" description="Basic and acidic residues" evidence="1">
    <location>
        <begin position="567"/>
        <end position="618"/>
    </location>
</feature>
<dbReference type="InterPro" id="IPR052594">
    <property type="entry name" value="J_domain-containing_protein"/>
</dbReference>
<feature type="compositionally biased region" description="Low complexity" evidence="1">
    <location>
        <begin position="268"/>
        <end position="281"/>
    </location>
</feature>
<dbReference type="PANTHER" id="PTHR44144">
    <property type="entry name" value="DNAJ HOMOLOG SUBFAMILY C MEMBER 9"/>
    <property type="match status" value="1"/>
</dbReference>
<evidence type="ECO:0000259" key="2">
    <source>
        <dbReference type="PROSITE" id="PS50076"/>
    </source>
</evidence>
<dbReference type="GO" id="GO:0005737">
    <property type="term" value="C:cytoplasm"/>
    <property type="evidence" value="ECO:0007669"/>
    <property type="project" value="TreeGrafter"/>
</dbReference>
<dbReference type="PROSITE" id="PS50076">
    <property type="entry name" value="DNAJ_2"/>
    <property type="match status" value="1"/>
</dbReference>
<keyword evidence="4" id="KW-1185">Reference proteome</keyword>
<dbReference type="GO" id="GO:0031072">
    <property type="term" value="F:heat shock protein binding"/>
    <property type="evidence" value="ECO:0007669"/>
    <property type="project" value="TreeGrafter"/>
</dbReference>
<reference evidence="3" key="1">
    <citation type="journal article" date="2020" name="Stud. Mycol.">
        <title>101 Dothideomycetes genomes: a test case for predicting lifestyles and emergence of pathogens.</title>
        <authorList>
            <person name="Haridas S."/>
            <person name="Albert R."/>
            <person name="Binder M."/>
            <person name="Bloem J."/>
            <person name="Labutti K."/>
            <person name="Salamov A."/>
            <person name="Andreopoulos B."/>
            <person name="Baker S."/>
            <person name="Barry K."/>
            <person name="Bills G."/>
            <person name="Bluhm B."/>
            <person name="Cannon C."/>
            <person name="Castanera R."/>
            <person name="Culley D."/>
            <person name="Daum C."/>
            <person name="Ezra D."/>
            <person name="Gonzalez J."/>
            <person name="Henrissat B."/>
            <person name="Kuo A."/>
            <person name="Liang C."/>
            <person name="Lipzen A."/>
            <person name="Lutzoni F."/>
            <person name="Magnuson J."/>
            <person name="Mondo S."/>
            <person name="Nolan M."/>
            <person name="Ohm R."/>
            <person name="Pangilinan J."/>
            <person name="Park H.-J."/>
            <person name="Ramirez L."/>
            <person name="Alfaro M."/>
            <person name="Sun H."/>
            <person name="Tritt A."/>
            <person name="Yoshinaga Y."/>
            <person name="Zwiers L.-H."/>
            <person name="Turgeon B."/>
            <person name="Goodwin S."/>
            <person name="Spatafora J."/>
            <person name="Crous P."/>
            <person name="Grigoriev I."/>
        </authorList>
    </citation>
    <scope>NUCLEOTIDE SEQUENCE</scope>
    <source>
        <strain evidence="3">CBS 133067</strain>
    </source>
</reference>
<feature type="compositionally biased region" description="Basic and acidic residues" evidence="1">
    <location>
        <begin position="521"/>
        <end position="549"/>
    </location>
</feature>
<organism evidence="3 4">
    <name type="scientific">Rhizodiscina lignyota</name>
    <dbReference type="NCBI Taxonomy" id="1504668"/>
    <lineage>
        <taxon>Eukaryota</taxon>
        <taxon>Fungi</taxon>
        <taxon>Dikarya</taxon>
        <taxon>Ascomycota</taxon>
        <taxon>Pezizomycotina</taxon>
        <taxon>Dothideomycetes</taxon>
        <taxon>Pleosporomycetidae</taxon>
        <taxon>Aulographales</taxon>
        <taxon>Rhizodiscinaceae</taxon>
        <taxon>Rhizodiscina</taxon>
    </lineage>
</organism>
<comment type="caution">
    <text evidence="3">The sequence shown here is derived from an EMBL/GenBank/DDBJ whole genome shotgun (WGS) entry which is preliminary data.</text>
</comment>
<dbReference type="FunFam" id="1.10.287.110:FF:000073">
    <property type="entry name" value="DnaJ domain protein"/>
    <property type="match status" value="1"/>
</dbReference>
<feature type="region of interest" description="Disordered" evidence="1">
    <location>
        <begin position="86"/>
        <end position="628"/>
    </location>
</feature>
<feature type="compositionally biased region" description="Basic and acidic residues" evidence="1">
    <location>
        <begin position="337"/>
        <end position="346"/>
    </location>
</feature>
<dbReference type="AlphaFoldDB" id="A0A9P4IMZ6"/>
<feature type="compositionally biased region" description="Polar residues" evidence="1">
    <location>
        <begin position="393"/>
        <end position="404"/>
    </location>
</feature>
<dbReference type="PROSITE" id="PS00636">
    <property type="entry name" value="DNAJ_1"/>
    <property type="match status" value="1"/>
</dbReference>
<dbReference type="EMBL" id="ML978123">
    <property type="protein sequence ID" value="KAF2101402.1"/>
    <property type="molecule type" value="Genomic_DNA"/>
</dbReference>
<protein>
    <submittedName>
        <fullName evidence="3">DnaJ-domain-containing protein</fullName>
    </submittedName>
</protein>
<sequence>MESPVQDDPYEALGVAKSCTAAEIKSAYRKLALKCHPDKVSDPELKQQKADEFHKIQQAYEILSDDEKRSRYDARLRLAELKAEMMQREARRPAGSSRKDSAYDVKQTPLYPSFTTRNAEYEVRVPKYAAEDDYYDDARSSSTRKHDTHTYTRRPSPQTVKTEEKRRTEKEDKARSERRRAREADVKESRERKYYSSTEDVHKYEEDRRRRDDTVRQKEEDARRKQDTARKLYEAAQRYEAPRDWNEKYSSMAETARRYQAQARDEQSYSSSRPTPVRTSSGHPHAEVRRSRAKPTDTRRRSPEIVEPTPPAFSKSATSPEKLRAMMGERAMPPRSYSHDVTESPAREYPAPPASMRRADTMPESVPQVPTPSSRRKEDTSRSSKLRHGETLQPDSGYSSSSPVTPDGTAQDPYLSAHHPNIPPASGPPPVSIPRTTQYHYGDRLTVSPENYTASSPYKTEVRAPAQDREREKDRDRRRGRDATSARDPDRPPMASVRTVPAPSGSHYPAPPVRATSYSHRSPDTERERDRDRARDRENRRSERSRDMQYGEIPSDYSKRHNLQPKSYEKEQINVGKKYEHKDIKFSGRDRSPEESYMRSGRERERYYDEKERYDRPGVTRSSTTYAY</sequence>
<dbReference type="SMART" id="SM00271">
    <property type="entry name" value="DnaJ"/>
    <property type="match status" value="1"/>
</dbReference>
<feature type="compositionally biased region" description="Pro residues" evidence="1">
    <location>
        <begin position="421"/>
        <end position="432"/>
    </location>
</feature>
<feature type="compositionally biased region" description="Basic and acidic residues" evidence="1">
    <location>
        <begin position="86"/>
        <end position="103"/>
    </location>
</feature>
<feature type="compositionally biased region" description="Basic and acidic residues" evidence="1">
    <location>
        <begin position="375"/>
        <end position="390"/>
    </location>
</feature>
<dbReference type="InterPro" id="IPR001623">
    <property type="entry name" value="DnaJ_domain"/>
</dbReference>
<gene>
    <name evidence="3" type="ORF">NA57DRAFT_72845</name>
</gene>
<dbReference type="InterPro" id="IPR036869">
    <property type="entry name" value="J_dom_sf"/>
</dbReference>
<dbReference type="SUPFAM" id="SSF46565">
    <property type="entry name" value="Chaperone J-domain"/>
    <property type="match status" value="1"/>
</dbReference>
<feature type="compositionally biased region" description="Basic and acidic residues" evidence="1">
    <location>
        <begin position="136"/>
        <end position="150"/>
    </location>
</feature>
<name>A0A9P4IMZ6_9PEZI</name>
<proteinExistence type="predicted"/>
<accession>A0A9P4IMZ6</accession>
<evidence type="ECO:0000256" key="1">
    <source>
        <dbReference type="SAM" id="MobiDB-lite"/>
    </source>
</evidence>
<evidence type="ECO:0000313" key="3">
    <source>
        <dbReference type="EMBL" id="KAF2101402.1"/>
    </source>
</evidence>
<dbReference type="Pfam" id="PF00226">
    <property type="entry name" value="DnaJ"/>
    <property type="match status" value="1"/>
</dbReference>
<dbReference type="CDD" id="cd06257">
    <property type="entry name" value="DnaJ"/>
    <property type="match status" value="1"/>
</dbReference>
<dbReference type="GO" id="GO:0005634">
    <property type="term" value="C:nucleus"/>
    <property type="evidence" value="ECO:0007669"/>
    <property type="project" value="TreeGrafter"/>
</dbReference>
<dbReference type="PRINTS" id="PR00625">
    <property type="entry name" value="JDOMAIN"/>
</dbReference>
<dbReference type="Gene3D" id="1.10.287.110">
    <property type="entry name" value="DnaJ domain"/>
    <property type="match status" value="1"/>
</dbReference>
<dbReference type="InterPro" id="IPR018253">
    <property type="entry name" value="DnaJ_domain_CS"/>
</dbReference>
<feature type="compositionally biased region" description="Basic and acidic residues" evidence="1">
    <location>
        <begin position="161"/>
        <end position="233"/>
    </location>
</feature>